<evidence type="ECO:0000313" key="2">
    <source>
        <dbReference type="EMBL" id="KID57010.1"/>
    </source>
</evidence>
<dbReference type="OrthoDB" id="6289186at2"/>
<sequence>MILNSNPYQVTSAVSQYQTTQAANKTAVTSPATQTEKSEQSPSTSDRKLNWDVFKDQVESDPSFAADMAEAVSFIPDKMLVNLNEAPPLTDPVAFKKWASKSDDFDKEAAVVTEQRIQIYNNMKNEGASDADIFNKILDFNRSLPLDYQVKAGMLAVDAYA</sequence>
<organism evidence="2 3">
    <name type="scientific">Pseudoalteromonas luteoviolacea</name>
    <dbReference type="NCBI Taxonomy" id="43657"/>
    <lineage>
        <taxon>Bacteria</taxon>
        <taxon>Pseudomonadati</taxon>
        <taxon>Pseudomonadota</taxon>
        <taxon>Gammaproteobacteria</taxon>
        <taxon>Alteromonadales</taxon>
        <taxon>Pseudoalteromonadaceae</taxon>
        <taxon>Pseudoalteromonas</taxon>
    </lineage>
</organism>
<accession>A0A0C1QC80</accession>
<dbReference type="Proteomes" id="UP000031327">
    <property type="component" value="Unassembled WGS sequence"/>
</dbReference>
<proteinExistence type="predicted"/>
<gene>
    <name evidence="2" type="ORF">JF50_14180</name>
</gene>
<feature type="compositionally biased region" description="Polar residues" evidence="1">
    <location>
        <begin position="25"/>
        <end position="44"/>
    </location>
</feature>
<dbReference type="EMBL" id="JWIC01000006">
    <property type="protein sequence ID" value="KID57010.1"/>
    <property type="molecule type" value="Genomic_DNA"/>
</dbReference>
<name>A0A0C1QC80_9GAMM</name>
<evidence type="ECO:0000313" key="3">
    <source>
        <dbReference type="Proteomes" id="UP000031327"/>
    </source>
</evidence>
<feature type="region of interest" description="Disordered" evidence="1">
    <location>
        <begin position="25"/>
        <end position="47"/>
    </location>
</feature>
<protein>
    <submittedName>
        <fullName evidence="2">Uncharacterized protein</fullName>
    </submittedName>
</protein>
<comment type="caution">
    <text evidence="2">The sequence shown here is derived from an EMBL/GenBank/DDBJ whole genome shotgun (WGS) entry which is preliminary data.</text>
</comment>
<reference evidence="2 3" key="1">
    <citation type="submission" date="2014-12" db="EMBL/GenBank/DDBJ databases">
        <title>Draft Genome Sequence of Pseudoalteromonas luteoviolacea HI1.</title>
        <authorList>
            <person name="Asahina A.Y."/>
            <person name="Hadfield M.G."/>
        </authorList>
    </citation>
    <scope>NUCLEOTIDE SEQUENCE [LARGE SCALE GENOMIC DNA]</scope>
    <source>
        <strain evidence="2 3">HI1</strain>
    </source>
</reference>
<dbReference type="AlphaFoldDB" id="A0A0C1QC80"/>
<evidence type="ECO:0000256" key="1">
    <source>
        <dbReference type="SAM" id="MobiDB-lite"/>
    </source>
</evidence>
<dbReference type="RefSeq" id="WP_039610070.1">
    <property type="nucleotide sequence ID" value="NZ_JWIC01000006.1"/>
</dbReference>